<feature type="transmembrane region" description="Helical" evidence="1">
    <location>
        <begin position="37"/>
        <end position="55"/>
    </location>
</feature>
<keyword evidence="1" id="KW-0812">Transmembrane</keyword>
<feature type="transmembrane region" description="Helical" evidence="1">
    <location>
        <begin position="12"/>
        <end position="31"/>
    </location>
</feature>
<keyword evidence="1" id="KW-1133">Transmembrane helix</keyword>
<dbReference type="EMBL" id="RKHO01000001">
    <property type="protein sequence ID" value="ROR91105.1"/>
    <property type="molecule type" value="Genomic_DNA"/>
</dbReference>
<comment type="caution">
    <text evidence="2">The sequence shown here is derived from an EMBL/GenBank/DDBJ whole genome shotgun (WGS) entry which is preliminary data.</text>
</comment>
<evidence type="ECO:0000256" key="1">
    <source>
        <dbReference type="SAM" id="Phobius"/>
    </source>
</evidence>
<accession>A0A3N2CU96</accession>
<keyword evidence="1" id="KW-0472">Membrane</keyword>
<organism evidence="2 3">
    <name type="scientific">Nocardioides aurantiacus</name>
    <dbReference type="NCBI Taxonomy" id="86796"/>
    <lineage>
        <taxon>Bacteria</taxon>
        <taxon>Bacillati</taxon>
        <taxon>Actinomycetota</taxon>
        <taxon>Actinomycetes</taxon>
        <taxon>Propionibacteriales</taxon>
        <taxon>Nocardioidaceae</taxon>
        <taxon>Nocardioides</taxon>
    </lineage>
</organism>
<protein>
    <submittedName>
        <fullName evidence="2">Uncharacterized protein</fullName>
    </submittedName>
</protein>
<gene>
    <name evidence="2" type="ORF">EDD33_1966</name>
</gene>
<evidence type="ECO:0000313" key="2">
    <source>
        <dbReference type="EMBL" id="ROR91105.1"/>
    </source>
</evidence>
<dbReference type="RefSeq" id="WP_123390472.1">
    <property type="nucleotide sequence ID" value="NZ_RKHO01000001.1"/>
</dbReference>
<dbReference type="Proteomes" id="UP000281738">
    <property type="component" value="Unassembled WGS sequence"/>
</dbReference>
<proteinExistence type="predicted"/>
<keyword evidence="3" id="KW-1185">Reference proteome</keyword>
<evidence type="ECO:0000313" key="3">
    <source>
        <dbReference type="Proteomes" id="UP000281738"/>
    </source>
</evidence>
<sequence length="70" mass="7692">MRNRAGAWNLLFRSLAFSAFMVILLAALGFGMGTVELMIWLAAVVVGVILIVRRYRDADPGMPTAPRGNR</sequence>
<reference evidence="2 3" key="1">
    <citation type="submission" date="2018-11" db="EMBL/GenBank/DDBJ databases">
        <title>Sequencing the genomes of 1000 actinobacteria strains.</title>
        <authorList>
            <person name="Klenk H.-P."/>
        </authorList>
    </citation>
    <scope>NUCLEOTIDE SEQUENCE [LARGE SCALE GENOMIC DNA]</scope>
    <source>
        <strain evidence="2 3">DSM 12652</strain>
    </source>
</reference>
<name>A0A3N2CU96_9ACTN</name>
<dbReference type="AlphaFoldDB" id="A0A3N2CU96"/>